<evidence type="ECO:0000256" key="1">
    <source>
        <dbReference type="SAM" id="MobiDB-lite"/>
    </source>
</evidence>
<evidence type="ECO:0000313" key="2">
    <source>
        <dbReference type="EMBL" id="EJK74408.1"/>
    </source>
</evidence>
<keyword evidence="3" id="KW-1185">Reference proteome</keyword>
<dbReference type="Proteomes" id="UP000266841">
    <property type="component" value="Unassembled WGS sequence"/>
</dbReference>
<proteinExistence type="predicted"/>
<feature type="region of interest" description="Disordered" evidence="1">
    <location>
        <begin position="1"/>
        <end position="54"/>
    </location>
</feature>
<evidence type="ECO:0000313" key="3">
    <source>
        <dbReference type="Proteomes" id="UP000266841"/>
    </source>
</evidence>
<feature type="region of interest" description="Disordered" evidence="1">
    <location>
        <begin position="232"/>
        <end position="269"/>
    </location>
</feature>
<reference evidence="2 3" key="1">
    <citation type="journal article" date="2012" name="Genome Biol.">
        <title>Genome and low-iron response of an oceanic diatom adapted to chronic iron limitation.</title>
        <authorList>
            <person name="Lommer M."/>
            <person name="Specht M."/>
            <person name="Roy A.S."/>
            <person name="Kraemer L."/>
            <person name="Andreson R."/>
            <person name="Gutowska M.A."/>
            <person name="Wolf J."/>
            <person name="Bergner S.V."/>
            <person name="Schilhabel M.B."/>
            <person name="Klostermeier U.C."/>
            <person name="Beiko R.G."/>
            <person name="Rosenstiel P."/>
            <person name="Hippler M."/>
            <person name="Laroche J."/>
        </authorList>
    </citation>
    <scope>NUCLEOTIDE SEQUENCE [LARGE SCALE GENOMIC DNA]</scope>
    <source>
        <strain evidence="2 3">CCMP1005</strain>
    </source>
</reference>
<feature type="compositionally biased region" description="Basic and acidic residues" evidence="1">
    <location>
        <begin position="255"/>
        <end position="269"/>
    </location>
</feature>
<feature type="compositionally biased region" description="Low complexity" evidence="1">
    <location>
        <begin position="12"/>
        <end position="26"/>
    </location>
</feature>
<protein>
    <submittedName>
        <fullName evidence="2">Uncharacterized protein</fullName>
    </submittedName>
</protein>
<dbReference type="AlphaFoldDB" id="K0T6I0"/>
<dbReference type="eggNOG" id="ENOG502SZ9A">
    <property type="taxonomic scope" value="Eukaryota"/>
</dbReference>
<dbReference type="EMBL" id="AGNL01003697">
    <property type="protein sequence ID" value="EJK74408.1"/>
    <property type="molecule type" value="Genomic_DNA"/>
</dbReference>
<feature type="region of interest" description="Disordered" evidence="1">
    <location>
        <begin position="109"/>
        <end position="136"/>
    </location>
</feature>
<organism evidence="2 3">
    <name type="scientific">Thalassiosira oceanica</name>
    <name type="common">Marine diatom</name>
    <dbReference type="NCBI Taxonomy" id="159749"/>
    <lineage>
        <taxon>Eukaryota</taxon>
        <taxon>Sar</taxon>
        <taxon>Stramenopiles</taxon>
        <taxon>Ochrophyta</taxon>
        <taxon>Bacillariophyta</taxon>
        <taxon>Coscinodiscophyceae</taxon>
        <taxon>Thalassiosirophycidae</taxon>
        <taxon>Thalassiosirales</taxon>
        <taxon>Thalassiosiraceae</taxon>
        <taxon>Thalassiosira</taxon>
    </lineage>
</organism>
<name>K0T6I0_THAOC</name>
<feature type="compositionally biased region" description="Polar residues" evidence="1">
    <location>
        <begin position="38"/>
        <end position="50"/>
    </location>
</feature>
<accession>K0T6I0</accession>
<comment type="caution">
    <text evidence="2">The sequence shown here is derived from an EMBL/GenBank/DDBJ whole genome shotgun (WGS) entry which is preliminary data.</text>
</comment>
<gene>
    <name evidence="2" type="ORF">THAOC_03913</name>
</gene>
<sequence>MPPKRGKVLNFGPAVVASSGSPSASSKPGQPRGKFLGQPSTGTAASSNSVGDEGSLEAIRSHVHTARIAASSRRKAISLQRGRVFKDLEEAEGIALSLLECASEAAGALSDMTSARTKEKYEESLESKSDEPSFEELASQVRRNGSGYLKGVTKIHSLLAPHSSLVKVYKNHNRPESQEDVAKKPQGSLASTVGGGTDSVSKKVVEQATKNMYAARVAHRLAVERSEILKEMLQMEESERESASNETTCDPGENDGDKKRKHGSEEKPC</sequence>
<feature type="compositionally biased region" description="Basic and acidic residues" evidence="1">
    <location>
        <begin position="173"/>
        <end position="183"/>
    </location>
</feature>
<feature type="region of interest" description="Disordered" evidence="1">
    <location>
        <begin position="169"/>
        <end position="200"/>
    </location>
</feature>
<feature type="compositionally biased region" description="Basic and acidic residues" evidence="1">
    <location>
        <begin position="116"/>
        <end position="131"/>
    </location>
</feature>